<proteinExistence type="predicted"/>
<dbReference type="Proteomes" id="UP000198211">
    <property type="component" value="Unassembled WGS sequence"/>
</dbReference>
<comment type="caution">
    <text evidence="1">The sequence shown here is derived from an EMBL/GenBank/DDBJ whole genome shotgun (WGS) entry which is preliminary data.</text>
</comment>
<dbReference type="EMBL" id="NBNE01000871">
    <property type="protein sequence ID" value="OWZ16786.1"/>
    <property type="molecule type" value="Genomic_DNA"/>
</dbReference>
<dbReference type="AlphaFoldDB" id="A0A225WGF0"/>
<dbReference type="OrthoDB" id="128302at2759"/>
<keyword evidence="2" id="KW-1185">Reference proteome</keyword>
<gene>
    <name evidence="1" type="ORF">PHMEG_0009378</name>
</gene>
<organism evidence="1 2">
    <name type="scientific">Phytophthora megakarya</name>
    <dbReference type="NCBI Taxonomy" id="4795"/>
    <lineage>
        <taxon>Eukaryota</taxon>
        <taxon>Sar</taxon>
        <taxon>Stramenopiles</taxon>
        <taxon>Oomycota</taxon>
        <taxon>Peronosporomycetes</taxon>
        <taxon>Peronosporales</taxon>
        <taxon>Peronosporaceae</taxon>
        <taxon>Phytophthora</taxon>
    </lineage>
</organism>
<evidence type="ECO:0000313" key="2">
    <source>
        <dbReference type="Proteomes" id="UP000198211"/>
    </source>
</evidence>
<sequence>MVRFRSRRAVKQQAMKEEHRQLEQELKRRVSQLTLIGEVSPKGGVMASVLEREILREENVSLRDKILKHLQLQQTIQTCSATLHQPVWSDVSLKCDMTVHFVKSEWKTVKAQVGAWVTFDNRESPFYFRPFTRQAFESILRRKENKFRGGSSNYCLAKEFLGWEVMHAPTHLRNADHSLLHHVRYSKVLKCSIDEIQDGMRRADGTSEWPILPTAKSLGLSDNITVHTLQQFDNDSRVIVRNFPGHVNSRYLGLVKCNSWEEVNGKRVLKYSFVIADAATNASSHEVEPDHSNIQWVNEGGALLRLVEVDETLVEAEFNYWAICKLEAQAQIHFITFCHNVWRWEQLVTPTRLLPFE</sequence>
<protein>
    <submittedName>
        <fullName evidence="1">Uncharacterized protein</fullName>
    </submittedName>
</protein>
<evidence type="ECO:0000313" key="1">
    <source>
        <dbReference type="EMBL" id="OWZ16786.1"/>
    </source>
</evidence>
<accession>A0A225WGF0</accession>
<reference evidence="2" key="1">
    <citation type="submission" date="2017-03" db="EMBL/GenBank/DDBJ databases">
        <title>Phytopthora megakarya and P. palmivora, two closely related causual agents of cacao black pod achieved similar genome size and gene model numbers by different mechanisms.</title>
        <authorList>
            <person name="Ali S."/>
            <person name="Shao J."/>
            <person name="Larry D.J."/>
            <person name="Kronmiller B."/>
            <person name="Shen D."/>
            <person name="Strem M.D."/>
            <person name="Melnick R.L."/>
            <person name="Guiltinan M.J."/>
            <person name="Tyler B.M."/>
            <person name="Meinhardt L.W."/>
            <person name="Bailey B.A."/>
        </authorList>
    </citation>
    <scope>NUCLEOTIDE SEQUENCE [LARGE SCALE GENOMIC DNA]</scope>
    <source>
        <strain evidence="2">zdho120</strain>
    </source>
</reference>
<name>A0A225WGF0_9STRA</name>